<feature type="transmembrane region" description="Helical" evidence="1">
    <location>
        <begin position="57"/>
        <end position="78"/>
    </location>
</feature>
<comment type="caution">
    <text evidence="3">The sequence shown here is derived from an EMBL/GenBank/DDBJ whole genome shotgun (WGS) entry which is preliminary data.</text>
</comment>
<gene>
    <name evidence="3" type="ORF">EV137_4374</name>
</gene>
<reference evidence="3 4" key="1">
    <citation type="submission" date="2019-03" db="EMBL/GenBank/DDBJ databases">
        <title>Genomic Encyclopedia of Type Strains, Phase III (KMG-III): the genomes of soil and plant-associated and newly described type strains.</title>
        <authorList>
            <person name="Whitman W."/>
        </authorList>
    </citation>
    <scope>NUCLEOTIDE SEQUENCE [LARGE SCALE GENOMIC DNA]</scope>
    <source>
        <strain evidence="3 4">VKMAc-2574</strain>
    </source>
</reference>
<keyword evidence="1" id="KW-0472">Membrane</keyword>
<evidence type="ECO:0000313" key="3">
    <source>
        <dbReference type="EMBL" id="TDW90554.1"/>
    </source>
</evidence>
<keyword evidence="4" id="KW-1185">Reference proteome</keyword>
<evidence type="ECO:0000256" key="2">
    <source>
        <dbReference type="SAM" id="SignalP"/>
    </source>
</evidence>
<keyword evidence="2" id="KW-0732">Signal</keyword>
<name>A0ABY2FGP4_9ACTN</name>
<dbReference type="RefSeq" id="WP_134130516.1">
    <property type="nucleotide sequence ID" value="NZ_SODU01000002.1"/>
</dbReference>
<feature type="chain" id="PRO_5046799642" evidence="2">
    <location>
        <begin position="32"/>
        <end position="87"/>
    </location>
</feature>
<organism evidence="3 4">
    <name type="scientific">Kribbella pratensis</name>
    <dbReference type="NCBI Taxonomy" id="2512112"/>
    <lineage>
        <taxon>Bacteria</taxon>
        <taxon>Bacillati</taxon>
        <taxon>Actinomycetota</taxon>
        <taxon>Actinomycetes</taxon>
        <taxon>Propionibacteriales</taxon>
        <taxon>Kribbellaceae</taxon>
        <taxon>Kribbella</taxon>
    </lineage>
</organism>
<keyword evidence="1" id="KW-0812">Transmembrane</keyword>
<dbReference type="EMBL" id="SODU01000002">
    <property type="protein sequence ID" value="TDW90554.1"/>
    <property type="molecule type" value="Genomic_DNA"/>
</dbReference>
<accession>A0ABY2FGP4</accession>
<protein>
    <submittedName>
        <fullName evidence="3">Uncharacterized protein</fullName>
    </submittedName>
</protein>
<keyword evidence="1" id="KW-1133">Transmembrane helix</keyword>
<evidence type="ECO:0000313" key="4">
    <source>
        <dbReference type="Proteomes" id="UP000295060"/>
    </source>
</evidence>
<dbReference type="Proteomes" id="UP000295060">
    <property type="component" value="Unassembled WGS sequence"/>
</dbReference>
<proteinExistence type="predicted"/>
<evidence type="ECO:0000256" key="1">
    <source>
        <dbReference type="SAM" id="Phobius"/>
    </source>
</evidence>
<sequence>MAIKTITRIATIAATIGIAGLPLAVTAPASAITKPELGANANPPSTRPADSGFDLDLAQLGAGTVGGIAVTGAGFAAVTRLRRKAAQ</sequence>
<feature type="signal peptide" evidence="2">
    <location>
        <begin position="1"/>
        <end position="31"/>
    </location>
</feature>